<dbReference type="InterPro" id="IPR039424">
    <property type="entry name" value="SBP_5"/>
</dbReference>
<evidence type="ECO:0000313" key="5">
    <source>
        <dbReference type="EMBL" id="SHG56863.1"/>
    </source>
</evidence>
<dbReference type="InterPro" id="IPR000914">
    <property type="entry name" value="SBP_5_dom"/>
</dbReference>
<gene>
    <name evidence="5" type="ORF">SAMN05443636_0663</name>
</gene>
<dbReference type="GO" id="GO:1904680">
    <property type="term" value="F:peptide transmembrane transporter activity"/>
    <property type="evidence" value="ECO:0007669"/>
    <property type="project" value="TreeGrafter"/>
</dbReference>
<reference evidence="5 6" key="1">
    <citation type="submission" date="2016-11" db="EMBL/GenBank/DDBJ databases">
        <authorList>
            <person name="Jaros S."/>
            <person name="Januszkiewicz K."/>
            <person name="Wedrychowicz H."/>
        </authorList>
    </citation>
    <scope>NUCLEOTIDE SEQUENCE [LARGE SCALE GENOMIC DNA]</scope>
    <source>
        <strain evidence="5 6">DSM 9297</strain>
    </source>
</reference>
<evidence type="ECO:0000313" key="6">
    <source>
        <dbReference type="Proteomes" id="UP000184357"/>
    </source>
</evidence>
<dbReference type="Proteomes" id="UP000184357">
    <property type="component" value="Unassembled WGS sequence"/>
</dbReference>
<comment type="similarity">
    <text evidence="1">Belongs to the bacterial solute-binding protein 5 family.</text>
</comment>
<protein>
    <submittedName>
        <fullName evidence="5">Peptide/nickel transport system substrate-binding protein</fullName>
    </submittedName>
</protein>
<dbReference type="InterPro" id="IPR030678">
    <property type="entry name" value="Peptide/Ni-bd"/>
</dbReference>
<name>A0A1M5KXH1_9EURY</name>
<evidence type="ECO:0000256" key="1">
    <source>
        <dbReference type="ARBA" id="ARBA00005695"/>
    </source>
</evidence>
<dbReference type="CDD" id="cd00995">
    <property type="entry name" value="PBP2_NikA_DppA_OppA_like"/>
    <property type="match status" value="1"/>
</dbReference>
<dbReference type="GO" id="GO:0015833">
    <property type="term" value="P:peptide transport"/>
    <property type="evidence" value="ECO:0007669"/>
    <property type="project" value="TreeGrafter"/>
</dbReference>
<feature type="domain" description="Solute-binding protein family 5" evidence="4">
    <location>
        <begin position="48"/>
        <end position="445"/>
    </location>
</feature>
<evidence type="ECO:0000256" key="2">
    <source>
        <dbReference type="ARBA" id="ARBA00022448"/>
    </source>
</evidence>
<dbReference type="AlphaFoldDB" id="A0A1M5KXH1"/>
<dbReference type="Gene3D" id="3.40.190.10">
    <property type="entry name" value="Periplasmic binding protein-like II"/>
    <property type="match status" value="1"/>
</dbReference>
<sequence>MGGTLQLTSGTLTMLDPIAATDSSSMAVLENLFDGLTTFPNGETTAELQLATDVTISADGRTYTISLREGATFHDGSQVTASDVVYSWERLAASDNSRRAYYLLEYLNVAHGFTGGGYVPGSMAVRAVDDTTLRFRLAKPNFAALELLAHPAFAIVPEGIVGDIDGYVGRMSYQSFAESPIGSGPFVFEHWNKTEEVTVTRYDDYHGTAPDLDGIRWRVLTDSTAAYNYGQNRNADFVTVPDAEYDPRRVRIAQTDDSGRRFGEYGPMENGETVSYLSAPLAQTFYIGFNTNRVHKPVRVAMAYGLNQQWAVNRALNTRATPAAHLTPPPIYPHGGYQSHADSEYPYSYDAAELQAARRVMEDAGYGPSNRYQFTLTSYSSSVNKKIGQRLQDTLAAAHIDLRYEETHFSSLINRGYKGNVDAYFLGWVPDYPNPDNFLENLNPPATETDGSPEGFYLNWGGTAASQTAARAWQRVESSLEPTERARQNREAAYVTMEEANWEDVALLPLYHPIDERFAYDDVTVDPFGGLGSTYQEYNTVVKGE</sequence>
<organism evidence="5 6">
    <name type="scientific">Halobaculum gomorrense</name>
    <dbReference type="NCBI Taxonomy" id="43928"/>
    <lineage>
        <taxon>Archaea</taxon>
        <taxon>Methanobacteriati</taxon>
        <taxon>Methanobacteriota</taxon>
        <taxon>Stenosarchaea group</taxon>
        <taxon>Halobacteria</taxon>
        <taxon>Halobacteriales</taxon>
        <taxon>Haloferacaceae</taxon>
        <taxon>Halobaculum</taxon>
    </lineage>
</organism>
<dbReference type="EMBL" id="FQWV01000001">
    <property type="protein sequence ID" value="SHG56863.1"/>
    <property type="molecule type" value="Genomic_DNA"/>
</dbReference>
<proteinExistence type="inferred from homology"/>
<evidence type="ECO:0000259" key="4">
    <source>
        <dbReference type="Pfam" id="PF00496"/>
    </source>
</evidence>
<dbReference type="SUPFAM" id="SSF53850">
    <property type="entry name" value="Periplasmic binding protein-like II"/>
    <property type="match status" value="1"/>
</dbReference>
<accession>A0A1M5KXH1</accession>
<dbReference type="STRING" id="43928.SAMN05443636_0663"/>
<dbReference type="PANTHER" id="PTHR30290:SF9">
    <property type="entry name" value="OLIGOPEPTIDE-BINDING PROTEIN APPA"/>
    <property type="match status" value="1"/>
</dbReference>
<keyword evidence="6" id="KW-1185">Reference proteome</keyword>
<dbReference type="Gene3D" id="3.10.105.10">
    <property type="entry name" value="Dipeptide-binding Protein, Domain 3"/>
    <property type="match status" value="1"/>
</dbReference>
<dbReference type="GO" id="GO:0043190">
    <property type="term" value="C:ATP-binding cassette (ABC) transporter complex"/>
    <property type="evidence" value="ECO:0007669"/>
    <property type="project" value="InterPro"/>
</dbReference>
<dbReference type="Pfam" id="PF00496">
    <property type="entry name" value="SBP_bac_5"/>
    <property type="match status" value="1"/>
</dbReference>
<keyword evidence="3" id="KW-0732">Signal</keyword>
<dbReference type="GO" id="GO:0042597">
    <property type="term" value="C:periplasmic space"/>
    <property type="evidence" value="ECO:0007669"/>
    <property type="project" value="UniProtKB-ARBA"/>
</dbReference>
<evidence type="ECO:0000256" key="3">
    <source>
        <dbReference type="ARBA" id="ARBA00022729"/>
    </source>
</evidence>
<keyword evidence="2" id="KW-0813">Transport</keyword>
<dbReference type="PIRSF" id="PIRSF002741">
    <property type="entry name" value="MppA"/>
    <property type="match status" value="1"/>
</dbReference>
<dbReference type="PANTHER" id="PTHR30290">
    <property type="entry name" value="PERIPLASMIC BINDING COMPONENT OF ABC TRANSPORTER"/>
    <property type="match status" value="1"/>
</dbReference>